<sequence length="158" mass="16482">MDSTIRIAQEADAAALQEGLRRLAVDLGDAYRVDAATLARAGWGSTPAFRAQIAGEGALAGLALYSPAFSTLRGGAGLYVSDLWVAPEARGTGLGRRLLGAAFADAAKAWGAVYLRLQVYDRTPAARRFYDRLGFAAARGATDMILDEAGCAALKGTT</sequence>
<keyword evidence="1" id="KW-0808">Transferase</keyword>
<dbReference type="SUPFAM" id="SSF55729">
    <property type="entry name" value="Acyl-CoA N-acyltransferases (Nat)"/>
    <property type="match status" value="1"/>
</dbReference>
<evidence type="ECO:0000259" key="3">
    <source>
        <dbReference type="PROSITE" id="PS51186"/>
    </source>
</evidence>
<evidence type="ECO:0000256" key="1">
    <source>
        <dbReference type="ARBA" id="ARBA00022679"/>
    </source>
</evidence>
<dbReference type="Pfam" id="PF00583">
    <property type="entry name" value="Acetyltransf_1"/>
    <property type="match status" value="1"/>
</dbReference>
<protein>
    <recommendedName>
        <fullName evidence="3">N-acetyltransferase domain-containing protein</fullName>
    </recommendedName>
</protein>
<proteinExistence type="predicted"/>
<organism evidence="4 5">
    <name type="scientific">Pseudoponticoccus marisrubri</name>
    <dbReference type="NCBI Taxonomy" id="1685382"/>
    <lineage>
        <taxon>Bacteria</taxon>
        <taxon>Pseudomonadati</taxon>
        <taxon>Pseudomonadota</taxon>
        <taxon>Alphaproteobacteria</taxon>
        <taxon>Rhodobacterales</taxon>
        <taxon>Roseobacteraceae</taxon>
        <taxon>Pseudoponticoccus</taxon>
    </lineage>
</organism>
<dbReference type="PROSITE" id="PS51186">
    <property type="entry name" value="GNAT"/>
    <property type="match status" value="1"/>
</dbReference>
<dbReference type="AlphaFoldDB" id="A0A0W7WEY5"/>
<dbReference type="PANTHER" id="PTHR10545">
    <property type="entry name" value="DIAMINE N-ACETYLTRANSFERASE"/>
    <property type="match status" value="1"/>
</dbReference>
<name>A0A0W7WEY5_9RHOB</name>
<dbReference type="OrthoDB" id="9805924at2"/>
<evidence type="ECO:0000313" key="5">
    <source>
        <dbReference type="Proteomes" id="UP000054396"/>
    </source>
</evidence>
<dbReference type="InterPro" id="IPR016181">
    <property type="entry name" value="Acyl_CoA_acyltransferase"/>
</dbReference>
<evidence type="ECO:0000256" key="2">
    <source>
        <dbReference type="ARBA" id="ARBA00023315"/>
    </source>
</evidence>
<gene>
    <name evidence="4" type="ORF">AVJ23_19075</name>
</gene>
<keyword evidence="5" id="KW-1185">Reference proteome</keyword>
<dbReference type="Proteomes" id="UP000054396">
    <property type="component" value="Unassembled WGS sequence"/>
</dbReference>
<dbReference type="PANTHER" id="PTHR10545:SF29">
    <property type="entry name" value="GH14572P-RELATED"/>
    <property type="match status" value="1"/>
</dbReference>
<dbReference type="EMBL" id="LPXO01000016">
    <property type="protein sequence ID" value="KUF09180.1"/>
    <property type="molecule type" value="Genomic_DNA"/>
</dbReference>
<reference evidence="4 5" key="1">
    <citation type="submission" date="2015-12" db="EMBL/GenBank/DDBJ databases">
        <authorList>
            <person name="Shamseldin A."/>
            <person name="Moawad H."/>
            <person name="Abd El-Rahim W.M."/>
            <person name="Sadowsky M.J."/>
        </authorList>
    </citation>
    <scope>NUCLEOTIDE SEQUENCE [LARGE SCALE GENOMIC DNA]</scope>
    <source>
        <strain evidence="4 5">SJ5A-1</strain>
    </source>
</reference>
<dbReference type="CDD" id="cd04301">
    <property type="entry name" value="NAT_SF"/>
    <property type="match status" value="1"/>
</dbReference>
<feature type="domain" description="N-acetyltransferase" evidence="3">
    <location>
        <begin position="3"/>
        <end position="158"/>
    </location>
</feature>
<comment type="caution">
    <text evidence="4">The sequence shown here is derived from an EMBL/GenBank/DDBJ whole genome shotgun (WGS) entry which is preliminary data.</text>
</comment>
<dbReference type="Gene3D" id="3.40.630.30">
    <property type="match status" value="1"/>
</dbReference>
<dbReference type="InterPro" id="IPR051016">
    <property type="entry name" value="Diverse_Substrate_AcTransf"/>
</dbReference>
<dbReference type="RefSeq" id="WP_058863825.1">
    <property type="nucleotide sequence ID" value="NZ_LPXO01000016.1"/>
</dbReference>
<evidence type="ECO:0000313" key="4">
    <source>
        <dbReference type="EMBL" id="KUF09180.1"/>
    </source>
</evidence>
<dbReference type="InterPro" id="IPR000182">
    <property type="entry name" value="GNAT_dom"/>
</dbReference>
<dbReference type="GO" id="GO:0008080">
    <property type="term" value="F:N-acetyltransferase activity"/>
    <property type="evidence" value="ECO:0007669"/>
    <property type="project" value="TreeGrafter"/>
</dbReference>
<dbReference type="STRING" id="1685382.AVJ23_19075"/>
<keyword evidence="2" id="KW-0012">Acyltransferase</keyword>
<accession>A0A0W7WEY5</accession>